<reference evidence="2 3" key="1">
    <citation type="submission" date="2023-02" db="EMBL/GenBank/DDBJ databases">
        <title>Genome sequence of Sphingobacterium sp. KACC 22765.</title>
        <authorList>
            <person name="Kim S."/>
            <person name="Heo J."/>
            <person name="Kwon S.-W."/>
        </authorList>
    </citation>
    <scope>NUCLEOTIDE SEQUENCE [LARGE SCALE GENOMIC DNA]</scope>
    <source>
        <strain evidence="2 3">KACC 22765</strain>
    </source>
</reference>
<proteinExistence type="predicted"/>
<protein>
    <submittedName>
        <fullName evidence="2">FAD/NAD(P)-binding protein</fullName>
    </submittedName>
</protein>
<dbReference type="PANTHER" id="PTHR40254">
    <property type="entry name" value="BLR0577 PROTEIN"/>
    <property type="match status" value="1"/>
</dbReference>
<sequence length="507" mass="57408">MNNTQGKTIAIIGAGASGTACFLQIVVKYSIQKEKKPLKIIIFEKRPAFGEGLAFGTGQEGHLLNTKAGLMGIFPHERLHFVQWMHENQEMIAKDFPQVNIHPDAYPPRMLFGTYVQHCFHTYCAIAEEEGITVEQARTEVLDATITANNTLLLKGEDKQTYRADYAILATGNPASNTFGKLHKSSQFFSSPWPSSALLSRIQDKEARVSIVGSSLTAIDALMTLIDNGHKGAISFFSLKGLLPRVQSPVEIPYERKILTLANVRKSIREKREPLRLTDLIRMFRAEAESYLERPIDWVAEERENKDQLQLLEEDIRLATGKQCLLQNILYSLREETYDLWQLLPPDQKMLFINWIKPYFDINRHAMPIENSIKIRDVLRTGQLTIIGNTDDIVWKNKRFLLTTADGLVTEADYVINASGPAVMIDKMVDQPLFAQLLKKKYVEQHTVGGIKADLDTLRVRVVSRKRPSPFYVIGHQLIGQQLDVNALWFNVAQADLLSSSLVNELF</sequence>
<dbReference type="Gene3D" id="3.50.50.60">
    <property type="entry name" value="FAD/NAD(P)-binding domain"/>
    <property type="match status" value="1"/>
</dbReference>
<evidence type="ECO:0000313" key="2">
    <source>
        <dbReference type="EMBL" id="WDF70496.1"/>
    </source>
</evidence>
<dbReference type="InterPro" id="IPR036188">
    <property type="entry name" value="FAD/NAD-bd_sf"/>
</dbReference>
<dbReference type="Proteomes" id="UP001221558">
    <property type="component" value="Chromosome"/>
</dbReference>
<dbReference type="PROSITE" id="PS51257">
    <property type="entry name" value="PROKAR_LIPOPROTEIN"/>
    <property type="match status" value="1"/>
</dbReference>
<gene>
    <name evidence="2" type="ORF">PQ465_09010</name>
</gene>
<dbReference type="RefSeq" id="WP_274269202.1">
    <property type="nucleotide sequence ID" value="NZ_CP117880.1"/>
</dbReference>
<dbReference type="PANTHER" id="PTHR40254:SF1">
    <property type="entry name" value="BLR0577 PROTEIN"/>
    <property type="match status" value="1"/>
</dbReference>
<organism evidence="2 3">
    <name type="scientific">Sphingobacterium oryzagri</name>
    <dbReference type="NCBI Taxonomy" id="3025669"/>
    <lineage>
        <taxon>Bacteria</taxon>
        <taxon>Pseudomonadati</taxon>
        <taxon>Bacteroidota</taxon>
        <taxon>Sphingobacteriia</taxon>
        <taxon>Sphingobacteriales</taxon>
        <taxon>Sphingobacteriaceae</taxon>
        <taxon>Sphingobacterium</taxon>
    </lineage>
</organism>
<accession>A0ABY7WPZ7</accession>
<dbReference type="InterPro" id="IPR038732">
    <property type="entry name" value="HpyO/CreE_NAD-binding"/>
</dbReference>
<dbReference type="EMBL" id="CP117880">
    <property type="protein sequence ID" value="WDF70496.1"/>
    <property type="molecule type" value="Genomic_DNA"/>
</dbReference>
<dbReference type="SUPFAM" id="SSF51905">
    <property type="entry name" value="FAD/NAD(P)-binding domain"/>
    <property type="match status" value="2"/>
</dbReference>
<keyword evidence="3" id="KW-1185">Reference proteome</keyword>
<name>A0ABY7WPZ7_9SPHI</name>
<evidence type="ECO:0000313" key="3">
    <source>
        <dbReference type="Proteomes" id="UP001221558"/>
    </source>
</evidence>
<evidence type="ECO:0000259" key="1">
    <source>
        <dbReference type="Pfam" id="PF13454"/>
    </source>
</evidence>
<dbReference type="Pfam" id="PF13454">
    <property type="entry name" value="NAD_binding_9"/>
    <property type="match status" value="1"/>
</dbReference>
<feature type="domain" description="FAD-dependent urate hydroxylase HpyO/Asp monooxygenase CreE-like FAD/NAD(P)-binding" evidence="1">
    <location>
        <begin position="10"/>
        <end position="173"/>
    </location>
</feature>
<dbReference type="InterPro" id="IPR052189">
    <property type="entry name" value="L-asp_N-monooxygenase_NS-form"/>
</dbReference>